<dbReference type="EMBL" id="FONV01000001">
    <property type="protein sequence ID" value="SFE39615.1"/>
    <property type="molecule type" value="Genomic_DNA"/>
</dbReference>
<sequence>MHTYDTAAPVTVVLDIPAGSIAITAGDDRQATVEVHPADDAKGRDVKAAAQITVGYADGVLRIEAPTARNQLFGNSGSVAVTVRVPAGSRVEGRAAAAALRGEGRLGEVVFDTAQGPIVIAEAAAARIGVAAGDVSIGRLTGPAEITVSKGDIRIDEAVRGAVVLQAQAGAIEVGVAAGVSATLNAGVSNGRIDNRLKNDGATELEIHATTSYGDIVARSL</sequence>
<dbReference type="Pfam" id="PF13349">
    <property type="entry name" value="DUF4097"/>
    <property type="match status" value="1"/>
</dbReference>
<dbReference type="InterPro" id="IPR025164">
    <property type="entry name" value="Toastrack_DUF4097"/>
</dbReference>
<evidence type="ECO:0000259" key="1">
    <source>
        <dbReference type="Pfam" id="PF13349"/>
    </source>
</evidence>
<protein>
    <submittedName>
        <fullName evidence="2">Putative adhesin</fullName>
    </submittedName>
</protein>
<feature type="domain" description="DUF4097" evidence="1">
    <location>
        <begin position="19"/>
        <end position="216"/>
    </location>
</feature>
<dbReference type="RefSeq" id="WP_093609918.1">
    <property type="nucleotide sequence ID" value="NZ_BOMT01000010.1"/>
</dbReference>
<reference evidence="2 3" key="1">
    <citation type="submission" date="2016-10" db="EMBL/GenBank/DDBJ databases">
        <authorList>
            <person name="de Groot N.N."/>
        </authorList>
    </citation>
    <scope>NUCLEOTIDE SEQUENCE [LARGE SCALE GENOMIC DNA]</scope>
    <source>
        <strain evidence="2 3">DSM 43019</strain>
    </source>
</reference>
<dbReference type="AlphaFoldDB" id="A0A1I2A6D2"/>
<dbReference type="Proteomes" id="UP000199645">
    <property type="component" value="Unassembled WGS sequence"/>
</dbReference>
<evidence type="ECO:0000313" key="2">
    <source>
        <dbReference type="EMBL" id="SFE39615.1"/>
    </source>
</evidence>
<organism evidence="2 3">
    <name type="scientific">Actinoplanes philippinensis</name>
    <dbReference type="NCBI Taxonomy" id="35752"/>
    <lineage>
        <taxon>Bacteria</taxon>
        <taxon>Bacillati</taxon>
        <taxon>Actinomycetota</taxon>
        <taxon>Actinomycetes</taxon>
        <taxon>Micromonosporales</taxon>
        <taxon>Micromonosporaceae</taxon>
        <taxon>Actinoplanes</taxon>
    </lineage>
</organism>
<proteinExistence type="predicted"/>
<gene>
    <name evidence="2" type="ORF">SAMN05421541_101543</name>
</gene>
<keyword evidence="3" id="KW-1185">Reference proteome</keyword>
<name>A0A1I2A6D2_9ACTN</name>
<accession>A0A1I2A6D2</accession>
<dbReference type="OrthoDB" id="3252095at2"/>
<dbReference type="STRING" id="35752.SAMN05421541_101543"/>
<evidence type="ECO:0000313" key="3">
    <source>
        <dbReference type="Proteomes" id="UP000199645"/>
    </source>
</evidence>